<dbReference type="Proteomes" id="UP001139486">
    <property type="component" value="Unassembled WGS sequence"/>
</dbReference>
<dbReference type="InterPro" id="IPR017941">
    <property type="entry name" value="Rieske_2Fe-2S"/>
</dbReference>
<feature type="domain" description="Rieske" evidence="6">
    <location>
        <begin position="8"/>
        <end position="110"/>
    </location>
</feature>
<dbReference type="Pfam" id="PF19112">
    <property type="entry name" value="VanA_C"/>
    <property type="match status" value="1"/>
</dbReference>
<keyword evidence="4" id="KW-0408">Iron</keyword>
<evidence type="ECO:0000313" key="8">
    <source>
        <dbReference type="Proteomes" id="UP001139486"/>
    </source>
</evidence>
<organism evidence="7 8">
    <name type="scientific">Sphingomonas liriopis</name>
    <dbReference type="NCBI Taxonomy" id="2949094"/>
    <lineage>
        <taxon>Bacteria</taxon>
        <taxon>Pseudomonadati</taxon>
        <taxon>Pseudomonadota</taxon>
        <taxon>Alphaproteobacteria</taxon>
        <taxon>Sphingomonadales</taxon>
        <taxon>Sphingomonadaceae</taxon>
        <taxon>Sphingomonas</taxon>
    </lineage>
</organism>
<gene>
    <name evidence="7" type="ORF">M9979_05125</name>
</gene>
<dbReference type="AlphaFoldDB" id="A0A9X2HNI5"/>
<evidence type="ECO:0000313" key="7">
    <source>
        <dbReference type="EMBL" id="MCP3734258.1"/>
    </source>
</evidence>
<dbReference type="InterPro" id="IPR036922">
    <property type="entry name" value="Rieske_2Fe-2S_sf"/>
</dbReference>
<dbReference type="Gene3D" id="2.102.10.10">
    <property type="entry name" value="Rieske [2Fe-2S] iron-sulphur domain"/>
    <property type="match status" value="1"/>
</dbReference>
<dbReference type="SUPFAM" id="SSF50022">
    <property type="entry name" value="ISP domain"/>
    <property type="match status" value="1"/>
</dbReference>
<evidence type="ECO:0000259" key="6">
    <source>
        <dbReference type="PROSITE" id="PS51296"/>
    </source>
</evidence>
<protein>
    <submittedName>
        <fullName evidence="7">Aromatic ring-hydroxylating dioxygenase subunit alpha</fullName>
    </submittedName>
</protein>
<evidence type="ECO:0000256" key="3">
    <source>
        <dbReference type="ARBA" id="ARBA00023002"/>
    </source>
</evidence>
<dbReference type="CDD" id="cd08878">
    <property type="entry name" value="RHO_alpha_C_DMO-like"/>
    <property type="match status" value="1"/>
</dbReference>
<dbReference type="GO" id="GO:0046872">
    <property type="term" value="F:metal ion binding"/>
    <property type="evidence" value="ECO:0007669"/>
    <property type="project" value="UniProtKB-KW"/>
</dbReference>
<reference evidence="7" key="1">
    <citation type="submission" date="2022-05" db="EMBL/GenBank/DDBJ databases">
        <title>Sphingomonas sp. strain RP10 Genome sequencing and assembly.</title>
        <authorList>
            <person name="Kim I."/>
        </authorList>
    </citation>
    <scope>NUCLEOTIDE SEQUENCE</scope>
    <source>
        <strain evidence="7">RP10</strain>
    </source>
</reference>
<name>A0A9X2HNI5_9SPHN</name>
<keyword evidence="1" id="KW-0001">2Fe-2S</keyword>
<comment type="caution">
    <text evidence="7">The sequence shown here is derived from an EMBL/GenBank/DDBJ whole genome shotgun (WGS) entry which is preliminary data.</text>
</comment>
<sequence>MTFARDAWYCAAFATEIGDVPIARRILGEPIMLVRDTAGAVRAIGDRCPHRFAPLHLGTRDADTIECPYHGLKFDLGGACIFNPHGQGRIPAAARLPSYPVAERDGVIWLWPGDATLADEGEIPDLQLIDRGDRTPVSGYLAMSVDYRLVLDNLMDLSHAAYIHAGTLSPSRAKRESQYDSDDNSIRVHTQMRDVPTPSSQALYFAHAKGDYHSDIEWVFPGTLRQRLAMTDTGGEPDDGAVTRNAHLITPETDHSTHYFWIHTRNRRMDDTAIDERTRAIITNAFRTEDEPMIAACQDYMDGREFFSLQPLYLETDYAGTRCRRAIEKRIAGETRGVTPVEPRLERAG</sequence>
<dbReference type="PANTHER" id="PTHR21266">
    <property type="entry name" value="IRON-SULFUR DOMAIN CONTAINING PROTEIN"/>
    <property type="match status" value="1"/>
</dbReference>
<dbReference type="PROSITE" id="PS51296">
    <property type="entry name" value="RIESKE"/>
    <property type="match status" value="1"/>
</dbReference>
<dbReference type="Gene3D" id="3.90.380.10">
    <property type="entry name" value="Naphthalene 1,2-dioxygenase Alpha Subunit, Chain A, domain 1"/>
    <property type="match status" value="1"/>
</dbReference>
<dbReference type="InterPro" id="IPR044043">
    <property type="entry name" value="VanA_C_cat"/>
</dbReference>
<evidence type="ECO:0000256" key="2">
    <source>
        <dbReference type="ARBA" id="ARBA00022723"/>
    </source>
</evidence>
<keyword evidence="5" id="KW-0411">Iron-sulfur</keyword>
<keyword evidence="8" id="KW-1185">Reference proteome</keyword>
<dbReference type="InterPro" id="IPR050584">
    <property type="entry name" value="Cholesterol_7-desaturase"/>
</dbReference>
<proteinExistence type="predicted"/>
<accession>A0A9X2HNI5</accession>
<evidence type="ECO:0000256" key="4">
    <source>
        <dbReference type="ARBA" id="ARBA00023004"/>
    </source>
</evidence>
<keyword evidence="3" id="KW-0560">Oxidoreductase</keyword>
<dbReference type="GO" id="GO:0051537">
    <property type="term" value="F:2 iron, 2 sulfur cluster binding"/>
    <property type="evidence" value="ECO:0007669"/>
    <property type="project" value="UniProtKB-KW"/>
</dbReference>
<dbReference type="SUPFAM" id="SSF55961">
    <property type="entry name" value="Bet v1-like"/>
    <property type="match status" value="1"/>
</dbReference>
<evidence type="ECO:0000256" key="5">
    <source>
        <dbReference type="ARBA" id="ARBA00023014"/>
    </source>
</evidence>
<dbReference type="Pfam" id="PF00355">
    <property type="entry name" value="Rieske"/>
    <property type="match status" value="1"/>
</dbReference>
<dbReference type="EMBL" id="JAMLDY010000005">
    <property type="protein sequence ID" value="MCP3734258.1"/>
    <property type="molecule type" value="Genomic_DNA"/>
</dbReference>
<dbReference type="RefSeq" id="WP_254288267.1">
    <property type="nucleotide sequence ID" value="NZ_JAMLDY010000005.1"/>
</dbReference>
<keyword evidence="7" id="KW-0223">Dioxygenase</keyword>
<evidence type="ECO:0000256" key="1">
    <source>
        <dbReference type="ARBA" id="ARBA00022714"/>
    </source>
</evidence>
<dbReference type="PANTHER" id="PTHR21266:SF60">
    <property type="entry name" value="3-KETOSTEROID-9-ALPHA-MONOOXYGENASE, OXYGENASE COMPONENT"/>
    <property type="match status" value="1"/>
</dbReference>
<dbReference type="GO" id="GO:0051213">
    <property type="term" value="F:dioxygenase activity"/>
    <property type="evidence" value="ECO:0007669"/>
    <property type="project" value="UniProtKB-KW"/>
</dbReference>
<keyword evidence="2" id="KW-0479">Metal-binding</keyword>